<evidence type="ECO:0000256" key="3">
    <source>
        <dbReference type="ARBA" id="ARBA00004991"/>
    </source>
</evidence>
<dbReference type="RefSeq" id="XP_011206846.2">
    <property type="nucleotide sequence ID" value="XM_011208544.4"/>
</dbReference>
<dbReference type="Gene3D" id="3.90.1150.10">
    <property type="entry name" value="Aspartate Aminotransferase, domain 1"/>
    <property type="match status" value="1"/>
</dbReference>
<name>A0A034VUG4_BACDO</name>
<keyword evidence="10" id="KW-0012">Acyltransferase</keyword>
<dbReference type="Gene3D" id="3.40.640.10">
    <property type="entry name" value="Type I PLP-dependent aspartate aminotransferase-like (Major domain)"/>
    <property type="match status" value="1"/>
</dbReference>
<dbReference type="OrthoDB" id="3168162at2759"/>
<dbReference type="InterPro" id="IPR015422">
    <property type="entry name" value="PyrdxlP-dep_Trfase_small"/>
</dbReference>
<protein>
    <recommendedName>
        <fullName evidence="11">Serine palmitoyltransferase 1</fullName>
        <ecNumber evidence="5">2.3.1.50</ecNumber>
    </recommendedName>
    <alternativeName>
        <fullName evidence="12">Long chain base biosynthesis protein 1</fullName>
    </alternativeName>
    <alternativeName>
        <fullName evidence="13">Serine-palmitoyl-CoA transferase 1</fullName>
    </alternativeName>
</protein>
<proteinExistence type="inferred from homology"/>
<evidence type="ECO:0000256" key="11">
    <source>
        <dbReference type="ARBA" id="ARBA00041066"/>
    </source>
</evidence>
<evidence type="ECO:0000256" key="13">
    <source>
        <dbReference type="ARBA" id="ARBA00042649"/>
    </source>
</evidence>
<dbReference type="GO" id="GO:0016020">
    <property type="term" value="C:membrane"/>
    <property type="evidence" value="ECO:0007669"/>
    <property type="project" value="GOC"/>
</dbReference>
<keyword evidence="14" id="KW-0812">Transmembrane</keyword>
<dbReference type="GO" id="GO:0004758">
    <property type="term" value="F:serine C-palmitoyltransferase activity"/>
    <property type="evidence" value="ECO:0007669"/>
    <property type="project" value="UniProtKB-EC"/>
</dbReference>
<dbReference type="EMBL" id="GAKP01012848">
    <property type="protein sequence ID" value="JAC46104.1"/>
    <property type="molecule type" value="Transcribed_RNA"/>
</dbReference>
<dbReference type="GO" id="GO:0046513">
    <property type="term" value="P:ceramide biosynthetic process"/>
    <property type="evidence" value="ECO:0007669"/>
    <property type="project" value="TreeGrafter"/>
</dbReference>
<evidence type="ECO:0000256" key="5">
    <source>
        <dbReference type="ARBA" id="ARBA00013220"/>
    </source>
</evidence>
<dbReference type="EMBL" id="GAKP01012850">
    <property type="protein sequence ID" value="JAC46102.1"/>
    <property type="molecule type" value="Transcribed_RNA"/>
</dbReference>
<gene>
    <name evidence="16" type="primary">SPTC1</name>
</gene>
<keyword evidence="14" id="KW-1133">Transmembrane helix</keyword>
<keyword evidence="14" id="KW-0472">Membrane</keyword>
<evidence type="ECO:0000256" key="6">
    <source>
        <dbReference type="ARBA" id="ARBA00022679"/>
    </source>
</evidence>
<dbReference type="InterPro" id="IPR015424">
    <property type="entry name" value="PyrdxlP-dep_Trfase"/>
</dbReference>
<dbReference type="KEGG" id="bdr:105228653"/>
<evidence type="ECO:0000259" key="15">
    <source>
        <dbReference type="Pfam" id="PF00155"/>
    </source>
</evidence>
<evidence type="ECO:0000313" key="16">
    <source>
        <dbReference type="EMBL" id="JAC46104.1"/>
    </source>
</evidence>
<feature type="transmembrane region" description="Helical" evidence="14">
    <location>
        <begin position="20"/>
        <end position="39"/>
    </location>
</feature>
<comment type="pathway">
    <text evidence="2">Lipid metabolism; sphingolipid metabolism.</text>
</comment>
<keyword evidence="9" id="KW-0443">Lipid metabolism</keyword>
<keyword evidence="6 16" id="KW-0808">Transferase</keyword>
<sequence length="468" mass="52973">MVAIPYLFNEIERIFENTPLYVIVLEAFLLLSVIWLLLFKRNGRGKRYTKIEEEEIISKYEPEPLIAETDPNHPLLQTRLVQSKVGKRVVVDGHECLNLATHNYLGLLEDDKILEDACNTLKKYGVGSCGPRGFYGTMDVHLDLEERLAKFTGMEESVVYSYGFSTIASAIPAYAKRGDVIFADEMVNFAIQKGLDASRSTIYYYKHNNMADLERLLIEQQERDAKNPKKAAKTRRFLLAEGIYMNTGEICPLPELVALRAKYKLRLFLDESISFGTLGKTGHGLTEHFNVDLIEVDLIMAGMENSLATIGGFCVGSHFIVEHQRLSGLGYCFSASLPPLLTQAAISALDRFETEPQMFTQLQEISRNVQTIFGKFSKLKLRANELSPIKHLYIAEERENADEERELLIQIANKSISKGVAVIEARYLNNLEKHAIRQSIRITVNRLLTDTDIKHAFDVIESVSNEVL</sequence>
<evidence type="ECO:0000256" key="7">
    <source>
        <dbReference type="ARBA" id="ARBA00022898"/>
    </source>
</evidence>
<dbReference type="GO" id="GO:0030170">
    <property type="term" value="F:pyridoxal phosphate binding"/>
    <property type="evidence" value="ECO:0007669"/>
    <property type="project" value="InterPro"/>
</dbReference>
<dbReference type="GO" id="GO:0005783">
    <property type="term" value="C:endoplasmic reticulum"/>
    <property type="evidence" value="ECO:0007669"/>
    <property type="project" value="TreeGrafter"/>
</dbReference>
<dbReference type="InterPro" id="IPR050087">
    <property type="entry name" value="AON_synthase_class-II"/>
</dbReference>
<comment type="similarity">
    <text evidence="4">Belongs to the class-II pyridoxal-phosphate-dependent aminotransferase family.</text>
</comment>
<dbReference type="InterPro" id="IPR004839">
    <property type="entry name" value="Aminotransferase_I/II_large"/>
</dbReference>
<organism evidence="16">
    <name type="scientific">Bactrocera dorsalis</name>
    <name type="common">Oriental fruit fly</name>
    <name type="synonym">Dacus dorsalis</name>
    <dbReference type="NCBI Taxonomy" id="27457"/>
    <lineage>
        <taxon>Eukaryota</taxon>
        <taxon>Metazoa</taxon>
        <taxon>Ecdysozoa</taxon>
        <taxon>Arthropoda</taxon>
        <taxon>Hexapoda</taxon>
        <taxon>Insecta</taxon>
        <taxon>Pterygota</taxon>
        <taxon>Neoptera</taxon>
        <taxon>Endopterygota</taxon>
        <taxon>Diptera</taxon>
        <taxon>Brachycera</taxon>
        <taxon>Muscomorpha</taxon>
        <taxon>Tephritoidea</taxon>
        <taxon>Tephritidae</taxon>
        <taxon>Bactrocera</taxon>
        <taxon>Bactrocera</taxon>
    </lineage>
</organism>
<comment type="cofactor">
    <cofactor evidence="1">
        <name>pyridoxal 5'-phosphate</name>
        <dbReference type="ChEBI" id="CHEBI:597326"/>
    </cofactor>
</comment>
<dbReference type="EC" id="2.3.1.50" evidence="5"/>
<feature type="domain" description="Aminotransferase class I/classII large" evidence="15">
    <location>
        <begin position="95"/>
        <end position="460"/>
    </location>
</feature>
<reference evidence="16" key="1">
    <citation type="journal article" date="2014" name="BMC Genomics">
        <title>Characterizing the developmental transcriptome of the oriental fruit fly, Bactrocera dorsalis (Diptera: Tephritidae) through comparative genomic analysis with Drosophila melanogaster utilizing modENCODE datasets.</title>
        <authorList>
            <person name="Geib S.M."/>
            <person name="Calla B."/>
            <person name="Hall B."/>
            <person name="Hou S."/>
            <person name="Manoukis N.C."/>
        </authorList>
    </citation>
    <scope>NUCLEOTIDE SEQUENCE</scope>
    <source>
        <strain evidence="16">Punador</strain>
    </source>
</reference>
<dbReference type="PANTHER" id="PTHR13693:SF2">
    <property type="entry name" value="SERINE PALMITOYLTRANSFERASE 1"/>
    <property type="match status" value="1"/>
</dbReference>
<dbReference type="CTD" id="36448"/>
<evidence type="ECO:0000256" key="12">
    <source>
        <dbReference type="ARBA" id="ARBA00041765"/>
    </source>
</evidence>
<comment type="pathway">
    <text evidence="3">Sphingolipid metabolism.</text>
</comment>
<evidence type="ECO:0000256" key="9">
    <source>
        <dbReference type="ARBA" id="ARBA00023098"/>
    </source>
</evidence>
<keyword evidence="8" id="KW-0746">Sphingolipid metabolism</keyword>
<dbReference type="GO" id="GO:0046512">
    <property type="term" value="P:sphingosine biosynthetic process"/>
    <property type="evidence" value="ECO:0007669"/>
    <property type="project" value="TreeGrafter"/>
</dbReference>
<dbReference type="PANTHER" id="PTHR13693">
    <property type="entry name" value="CLASS II AMINOTRANSFERASE/8-AMINO-7-OXONONANOATE SYNTHASE"/>
    <property type="match status" value="1"/>
</dbReference>
<evidence type="ECO:0000256" key="10">
    <source>
        <dbReference type="ARBA" id="ARBA00023315"/>
    </source>
</evidence>
<evidence type="ECO:0000256" key="8">
    <source>
        <dbReference type="ARBA" id="ARBA00022919"/>
    </source>
</evidence>
<dbReference type="SUPFAM" id="SSF53383">
    <property type="entry name" value="PLP-dependent transferases"/>
    <property type="match status" value="1"/>
</dbReference>
<accession>A0A034VUG4</accession>
<evidence type="ECO:0000256" key="1">
    <source>
        <dbReference type="ARBA" id="ARBA00001933"/>
    </source>
</evidence>
<dbReference type="AlphaFoldDB" id="A0A034VUG4"/>
<dbReference type="FunFam" id="3.40.640.10:FF:000049">
    <property type="entry name" value="serine palmitoyltransferase 1 isoform X1"/>
    <property type="match status" value="1"/>
</dbReference>
<keyword evidence="7" id="KW-0663">Pyridoxal phosphate</keyword>
<evidence type="ECO:0000256" key="2">
    <source>
        <dbReference type="ARBA" id="ARBA00004760"/>
    </source>
</evidence>
<evidence type="ECO:0000256" key="4">
    <source>
        <dbReference type="ARBA" id="ARBA00008392"/>
    </source>
</evidence>
<dbReference type="GeneID" id="105228653"/>
<dbReference type="InterPro" id="IPR015421">
    <property type="entry name" value="PyrdxlP-dep_Trfase_major"/>
</dbReference>
<evidence type="ECO:0000256" key="14">
    <source>
        <dbReference type="SAM" id="Phobius"/>
    </source>
</evidence>
<dbReference type="Pfam" id="PF00155">
    <property type="entry name" value="Aminotran_1_2"/>
    <property type="match status" value="1"/>
</dbReference>